<sequence>MSEQNRKFSSQETEDRRGRRTGFGDRSERNQSGNNADRRDDERTPKKRNERSYFDSKGKYQGRPIDDGEGEGRRNTYNDLPGRAPSGGGNPRHDDSRGSRNNRGQFESRGRGDNRGRNESGSRNARDEQSGSERRPQRGGYKGHPVERDASSRNDFSRPERSDSRRTGGGDRQRDNRREDSRGGRDNRGRFESRERVEKRGRSESWNHNDRGEQAGSERRPQRDGFKGRPVERDENRRTGFTRSDRSDSRRPDRDFRGGDRQRDNRHEDSRGGRDNRGRFESSDRRGPSRPLSDRHDRRDSAKRGFENRGRSDRPSRPQEGKRDGSEAFGKRPMRYDASSEGTPRNNRTESPVKKAETRPPRPAKKPFVPAKPSVPNLNEPLRINKALAFAGICSRRAADDLITQGVVFVNGVKVEEPGLKIIPTSDVLEVNAERVIFDTEKVEPLYVLLHKPVQTVCTANDPEGRPTVLDILPEEFKEKRIFPVGRLDFFSTGLLLLTNDGELTHRLTHPKWHQNKVYRVRVRGDVPEQVLEKFRSGMILEEGDKLAPVECKVLAHDEGNTRVEMVLTQGINRQIRRMFRDVGLTILNLHRVKIGPIQIGELEKGESRELTQEELAQLYEATGLSK</sequence>
<dbReference type="Pfam" id="PF00849">
    <property type="entry name" value="PseudoU_synth_2"/>
    <property type="match status" value="1"/>
</dbReference>
<evidence type="ECO:0000256" key="2">
    <source>
        <dbReference type="ARBA" id="ARBA00023235"/>
    </source>
</evidence>
<dbReference type="InterPro" id="IPR020103">
    <property type="entry name" value="PsdUridine_synth_cat_dom_sf"/>
</dbReference>
<dbReference type="PROSITE" id="PS50889">
    <property type="entry name" value="S4"/>
    <property type="match status" value="1"/>
</dbReference>
<dbReference type="InterPro" id="IPR000748">
    <property type="entry name" value="PsdUridine_synth_RsuA/RluB/E/F"/>
</dbReference>
<dbReference type="PANTHER" id="PTHR47683:SF2">
    <property type="entry name" value="RNA-BINDING S4 DOMAIN-CONTAINING PROTEIN"/>
    <property type="match status" value="1"/>
</dbReference>
<dbReference type="Gene3D" id="3.30.70.580">
    <property type="entry name" value="Pseudouridine synthase I, catalytic domain, N-terminal subdomain"/>
    <property type="match status" value="1"/>
</dbReference>
<evidence type="ECO:0000256" key="5">
    <source>
        <dbReference type="SAM" id="MobiDB-lite"/>
    </source>
</evidence>
<dbReference type="InterPro" id="IPR006145">
    <property type="entry name" value="PsdUridine_synth_RsuA/RluA"/>
</dbReference>
<dbReference type="InterPro" id="IPR020094">
    <property type="entry name" value="TruA/RsuA/RluB/E/F_N"/>
</dbReference>
<dbReference type="SUPFAM" id="SSF55120">
    <property type="entry name" value="Pseudouridine synthase"/>
    <property type="match status" value="1"/>
</dbReference>
<dbReference type="AlphaFoldDB" id="A0A8G2FGX6"/>
<dbReference type="GO" id="GO:0120159">
    <property type="term" value="F:rRNA pseudouridine synthase activity"/>
    <property type="evidence" value="ECO:0007669"/>
    <property type="project" value="UniProtKB-ARBA"/>
</dbReference>
<comment type="similarity">
    <text evidence="1 4">Belongs to the pseudouridine synthase RsuA family.</text>
</comment>
<keyword evidence="3" id="KW-0694">RNA-binding</keyword>
<dbReference type="Proteomes" id="UP000184001">
    <property type="component" value="Unassembled WGS sequence"/>
</dbReference>
<reference evidence="7 8" key="1">
    <citation type="submission" date="2016-11" db="EMBL/GenBank/DDBJ databases">
        <authorList>
            <person name="Varghese N."/>
            <person name="Submissions S."/>
        </authorList>
    </citation>
    <scope>NUCLEOTIDE SEQUENCE [LARGE SCALE GENOMIC DNA]</scope>
    <source>
        <strain evidence="7 8">DSM 17919</strain>
    </source>
</reference>
<evidence type="ECO:0000256" key="3">
    <source>
        <dbReference type="PROSITE-ProRule" id="PRU00182"/>
    </source>
</evidence>
<dbReference type="SUPFAM" id="SSF55174">
    <property type="entry name" value="Alpha-L RNA-binding motif"/>
    <property type="match status" value="1"/>
</dbReference>
<comment type="caution">
    <text evidence="7">The sequence shown here is derived from an EMBL/GenBank/DDBJ whole genome shotgun (WGS) entry which is preliminary data.</text>
</comment>
<feature type="compositionally biased region" description="Basic and acidic residues" evidence="5">
    <location>
        <begin position="106"/>
        <end position="136"/>
    </location>
</feature>
<keyword evidence="2 4" id="KW-0413">Isomerase</keyword>
<dbReference type="PANTHER" id="PTHR47683">
    <property type="entry name" value="PSEUDOURIDINE SYNTHASE FAMILY PROTEIN-RELATED"/>
    <property type="match status" value="1"/>
</dbReference>
<dbReference type="InterPro" id="IPR050343">
    <property type="entry name" value="RsuA_PseudoU_synthase"/>
</dbReference>
<dbReference type="InterPro" id="IPR042092">
    <property type="entry name" value="PsdUridine_s_RsuA/RluB/E/F_cat"/>
</dbReference>
<gene>
    <name evidence="7" type="ORF">SAMN05660830_00683</name>
</gene>
<organism evidence="7 8">
    <name type="scientific">Halodesulfovibrio aestuarii</name>
    <dbReference type="NCBI Taxonomy" id="126333"/>
    <lineage>
        <taxon>Bacteria</taxon>
        <taxon>Pseudomonadati</taxon>
        <taxon>Thermodesulfobacteriota</taxon>
        <taxon>Desulfovibrionia</taxon>
        <taxon>Desulfovibrionales</taxon>
        <taxon>Desulfovibrionaceae</taxon>
        <taxon>Halodesulfovibrio</taxon>
    </lineage>
</organism>
<dbReference type="GO" id="GO:0003723">
    <property type="term" value="F:RNA binding"/>
    <property type="evidence" value="ECO:0007669"/>
    <property type="project" value="UniProtKB-KW"/>
</dbReference>
<dbReference type="NCBIfam" id="TIGR00093">
    <property type="entry name" value="pseudouridine synthase"/>
    <property type="match status" value="1"/>
</dbReference>
<dbReference type="GO" id="GO:0000455">
    <property type="term" value="P:enzyme-directed rRNA pseudouridine synthesis"/>
    <property type="evidence" value="ECO:0007669"/>
    <property type="project" value="UniProtKB-ARBA"/>
</dbReference>
<accession>A0A8G2FGX6</accession>
<dbReference type="EMBL" id="FQZR01000002">
    <property type="protein sequence ID" value="SHI69186.1"/>
    <property type="molecule type" value="Genomic_DNA"/>
</dbReference>
<dbReference type="SMART" id="SM00363">
    <property type="entry name" value="S4"/>
    <property type="match status" value="1"/>
</dbReference>
<dbReference type="Gene3D" id="3.10.290.10">
    <property type="entry name" value="RNA-binding S4 domain"/>
    <property type="match status" value="1"/>
</dbReference>
<proteinExistence type="inferred from homology"/>
<evidence type="ECO:0000313" key="7">
    <source>
        <dbReference type="EMBL" id="SHI69186.1"/>
    </source>
</evidence>
<dbReference type="CDD" id="cd00165">
    <property type="entry name" value="S4"/>
    <property type="match status" value="1"/>
</dbReference>
<evidence type="ECO:0000256" key="4">
    <source>
        <dbReference type="RuleBase" id="RU003887"/>
    </source>
</evidence>
<dbReference type="Gene3D" id="3.30.70.1560">
    <property type="entry name" value="Alpha-L RNA-binding motif"/>
    <property type="match status" value="1"/>
</dbReference>
<evidence type="ECO:0000259" key="6">
    <source>
        <dbReference type="SMART" id="SM00363"/>
    </source>
</evidence>
<feature type="compositionally biased region" description="Basic and acidic residues" evidence="5">
    <location>
        <begin position="144"/>
        <end position="330"/>
    </location>
</feature>
<dbReference type="InterPro" id="IPR036986">
    <property type="entry name" value="S4_RNA-bd_sf"/>
</dbReference>
<dbReference type="InterPro" id="IPR018496">
    <property type="entry name" value="PsdUridine_synth_RsuA/RluB_CS"/>
</dbReference>
<feature type="compositionally biased region" description="Basic and acidic residues" evidence="5">
    <location>
        <begin position="50"/>
        <end position="76"/>
    </location>
</feature>
<dbReference type="PROSITE" id="PS01149">
    <property type="entry name" value="PSI_RSU"/>
    <property type="match status" value="1"/>
</dbReference>
<feature type="compositionally biased region" description="Basic and acidic residues" evidence="5">
    <location>
        <begin position="13"/>
        <end position="29"/>
    </location>
</feature>
<feature type="region of interest" description="Disordered" evidence="5">
    <location>
        <begin position="1"/>
        <end position="374"/>
    </location>
</feature>
<evidence type="ECO:0000256" key="1">
    <source>
        <dbReference type="ARBA" id="ARBA00008348"/>
    </source>
</evidence>
<dbReference type="InterPro" id="IPR002942">
    <property type="entry name" value="S4_RNA-bd"/>
</dbReference>
<protein>
    <recommendedName>
        <fullName evidence="4">Pseudouridine synthase</fullName>
        <ecNumber evidence="4">5.4.99.-</ecNumber>
    </recommendedName>
</protein>
<dbReference type="RefSeq" id="WP_020001808.1">
    <property type="nucleotide sequence ID" value="NZ_CP192219.1"/>
</dbReference>
<dbReference type="EC" id="5.4.99.-" evidence="4"/>
<evidence type="ECO:0000313" key="8">
    <source>
        <dbReference type="Proteomes" id="UP000184001"/>
    </source>
</evidence>
<feature type="domain" description="RNA-binding S4" evidence="6">
    <location>
        <begin position="382"/>
        <end position="441"/>
    </location>
</feature>
<dbReference type="Pfam" id="PF01479">
    <property type="entry name" value="S4"/>
    <property type="match status" value="1"/>
</dbReference>
<name>A0A8G2FGX6_9BACT</name>
<feature type="compositionally biased region" description="Basic and acidic residues" evidence="5">
    <location>
        <begin position="347"/>
        <end position="360"/>
    </location>
</feature>
<dbReference type="CDD" id="cd02870">
    <property type="entry name" value="PseudoU_synth_RsuA_like"/>
    <property type="match status" value="1"/>
</dbReference>